<name>C7R653_KANKD</name>
<dbReference type="InterPro" id="IPR010708">
    <property type="entry name" value="5'(3')-deoxyribonucleotidase"/>
</dbReference>
<keyword evidence="3" id="KW-1185">Reference proteome</keyword>
<dbReference type="RefSeq" id="WP_012799999.1">
    <property type="nucleotide sequence ID" value="NC_013166.1"/>
</dbReference>
<evidence type="ECO:0000256" key="1">
    <source>
        <dbReference type="ARBA" id="ARBA00009589"/>
    </source>
</evidence>
<dbReference type="GO" id="GO:0008253">
    <property type="term" value="F:5'-nucleotidase activity"/>
    <property type="evidence" value="ECO:0007669"/>
    <property type="project" value="InterPro"/>
</dbReference>
<comment type="similarity">
    <text evidence="1">Belongs to the 5'(3')-deoxyribonucleotidase family.</text>
</comment>
<protein>
    <submittedName>
        <fullName evidence="2">5 nucleotidase deoxy cytosolic type C</fullName>
    </submittedName>
</protein>
<dbReference type="PANTHER" id="PTHR16504:SF4">
    <property type="entry name" value="5'(3')-DEOXYRIBONUCLEOTIDASE"/>
    <property type="match status" value="1"/>
</dbReference>
<gene>
    <name evidence="2" type="ordered locus">Kkor_0062</name>
</gene>
<accession>C7R653</accession>
<dbReference type="InterPro" id="IPR036412">
    <property type="entry name" value="HAD-like_sf"/>
</dbReference>
<proteinExistence type="inferred from homology"/>
<dbReference type="Pfam" id="PF06941">
    <property type="entry name" value="NT5C"/>
    <property type="match status" value="1"/>
</dbReference>
<dbReference type="eggNOG" id="COG4502">
    <property type="taxonomic scope" value="Bacteria"/>
</dbReference>
<evidence type="ECO:0000313" key="3">
    <source>
        <dbReference type="Proteomes" id="UP000001231"/>
    </source>
</evidence>
<evidence type="ECO:0000313" key="2">
    <source>
        <dbReference type="EMBL" id="ACV25484.1"/>
    </source>
</evidence>
<sequence>MIIYIDMDGVLADYDAAYAQIKKQEPTVAYPQSLPKFFEDLEPIDGAIKAFFRLCEKNDVYILTAPSNRNPLSYTEKRLWVERHLGFEATERLIICSNKGLLKGDILIDDNIDGKGQEAFEGKVLHFGSKGLETWARILKQVG</sequence>
<dbReference type="OrthoDB" id="6120213at2"/>
<dbReference type="Gene3D" id="3.40.50.1000">
    <property type="entry name" value="HAD superfamily/HAD-like"/>
    <property type="match status" value="1"/>
</dbReference>
<dbReference type="GO" id="GO:0009223">
    <property type="term" value="P:pyrimidine deoxyribonucleotide catabolic process"/>
    <property type="evidence" value="ECO:0007669"/>
    <property type="project" value="TreeGrafter"/>
</dbReference>
<dbReference type="InterPro" id="IPR023214">
    <property type="entry name" value="HAD_sf"/>
</dbReference>
<dbReference type="PANTHER" id="PTHR16504">
    <property type="entry name" value="5'(3')-DEOXYRIBONUCLEOTIDASE"/>
    <property type="match status" value="1"/>
</dbReference>
<dbReference type="HOGENOM" id="CLU_100259_0_0_6"/>
<dbReference type="Proteomes" id="UP000001231">
    <property type="component" value="Chromosome"/>
</dbReference>
<dbReference type="EMBL" id="CP001707">
    <property type="protein sequence ID" value="ACV25484.1"/>
    <property type="molecule type" value="Genomic_DNA"/>
</dbReference>
<dbReference type="InParanoid" id="C7R653"/>
<organism evidence="2 3">
    <name type="scientific">Kangiella koreensis (strain DSM 16069 / JCM 12317 / KCTC 12182 / SW-125)</name>
    <dbReference type="NCBI Taxonomy" id="523791"/>
    <lineage>
        <taxon>Bacteria</taxon>
        <taxon>Pseudomonadati</taxon>
        <taxon>Pseudomonadota</taxon>
        <taxon>Gammaproteobacteria</taxon>
        <taxon>Kangiellales</taxon>
        <taxon>Kangiellaceae</taxon>
        <taxon>Kangiella</taxon>
    </lineage>
</organism>
<dbReference type="AlphaFoldDB" id="C7R653"/>
<reference evidence="2 3" key="1">
    <citation type="journal article" date="2009" name="Stand. Genomic Sci.">
        <title>Complete genome sequence of Kangiella koreensis type strain (SW-125).</title>
        <authorList>
            <person name="Han C."/>
            <person name="Sikorski J."/>
            <person name="Lapidus A."/>
            <person name="Nolan M."/>
            <person name="Glavina Del Rio T."/>
            <person name="Tice H."/>
            <person name="Cheng J.F."/>
            <person name="Lucas S."/>
            <person name="Chen F."/>
            <person name="Copeland A."/>
            <person name="Ivanova N."/>
            <person name="Mavromatis K."/>
            <person name="Ovchinnikova G."/>
            <person name="Pati A."/>
            <person name="Bruce D."/>
            <person name="Goodwin L."/>
            <person name="Pitluck S."/>
            <person name="Chen A."/>
            <person name="Palaniappan K."/>
            <person name="Land M."/>
            <person name="Hauser L."/>
            <person name="Chang Y.J."/>
            <person name="Jeffries C.D."/>
            <person name="Chain P."/>
            <person name="Saunders E."/>
            <person name="Brettin T."/>
            <person name="Goker M."/>
            <person name="Tindall B.J."/>
            <person name="Bristow J."/>
            <person name="Eisen J.A."/>
            <person name="Markowitz V."/>
            <person name="Hugenholtz P."/>
            <person name="Kyrpides N.C."/>
            <person name="Klenk H.P."/>
            <person name="Detter J.C."/>
        </authorList>
    </citation>
    <scope>NUCLEOTIDE SEQUENCE [LARGE SCALE GENOMIC DNA]</scope>
    <source>
        <strain evidence="3">DSM 16069 / KCTC 12182 / SW-125</strain>
    </source>
</reference>
<dbReference type="KEGG" id="kko:Kkor_0062"/>
<dbReference type="SUPFAM" id="SSF56784">
    <property type="entry name" value="HAD-like"/>
    <property type="match status" value="1"/>
</dbReference>
<dbReference type="STRING" id="523791.Kkor_0062"/>